<feature type="region of interest" description="Disordered" evidence="1">
    <location>
        <begin position="291"/>
        <end position="385"/>
    </location>
</feature>
<evidence type="ECO:0000256" key="1">
    <source>
        <dbReference type="SAM" id="MobiDB-lite"/>
    </source>
</evidence>
<feature type="compositionally biased region" description="Basic and acidic residues" evidence="1">
    <location>
        <begin position="204"/>
        <end position="214"/>
    </location>
</feature>
<organism evidence="3 4">
    <name type="scientific">Colocasia esculenta</name>
    <name type="common">Wild taro</name>
    <name type="synonym">Arum esculentum</name>
    <dbReference type="NCBI Taxonomy" id="4460"/>
    <lineage>
        <taxon>Eukaryota</taxon>
        <taxon>Viridiplantae</taxon>
        <taxon>Streptophyta</taxon>
        <taxon>Embryophyta</taxon>
        <taxon>Tracheophyta</taxon>
        <taxon>Spermatophyta</taxon>
        <taxon>Magnoliopsida</taxon>
        <taxon>Liliopsida</taxon>
        <taxon>Araceae</taxon>
        <taxon>Aroideae</taxon>
        <taxon>Colocasieae</taxon>
        <taxon>Colocasia</taxon>
    </lineage>
</organism>
<evidence type="ECO:0000313" key="4">
    <source>
        <dbReference type="Proteomes" id="UP000652761"/>
    </source>
</evidence>
<feature type="region of interest" description="Disordered" evidence="1">
    <location>
        <begin position="119"/>
        <end position="222"/>
    </location>
</feature>
<keyword evidence="2" id="KW-1133">Transmembrane helix</keyword>
<dbReference type="EMBL" id="NMUH01001643">
    <property type="protein sequence ID" value="MQL94183.1"/>
    <property type="molecule type" value="Genomic_DNA"/>
</dbReference>
<feature type="transmembrane region" description="Helical" evidence="2">
    <location>
        <begin position="229"/>
        <end position="251"/>
    </location>
</feature>
<comment type="caution">
    <text evidence="3">The sequence shown here is derived from an EMBL/GenBank/DDBJ whole genome shotgun (WGS) entry which is preliminary data.</text>
</comment>
<evidence type="ECO:0000256" key="2">
    <source>
        <dbReference type="SAM" id="Phobius"/>
    </source>
</evidence>
<reference evidence="3" key="1">
    <citation type="submission" date="2017-07" db="EMBL/GenBank/DDBJ databases">
        <title>Taro Niue Genome Assembly and Annotation.</title>
        <authorList>
            <person name="Atibalentja N."/>
            <person name="Keating K."/>
            <person name="Fields C.J."/>
        </authorList>
    </citation>
    <scope>NUCLEOTIDE SEQUENCE</scope>
    <source>
        <strain evidence="3">Niue_2</strain>
        <tissue evidence="3">Leaf</tissue>
    </source>
</reference>
<feature type="non-terminal residue" evidence="3">
    <location>
        <position position="1"/>
    </location>
</feature>
<name>A0A843VPT5_COLES</name>
<keyword evidence="2" id="KW-0472">Membrane</keyword>
<evidence type="ECO:0000313" key="3">
    <source>
        <dbReference type="EMBL" id="MQL94183.1"/>
    </source>
</evidence>
<dbReference type="Proteomes" id="UP000652761">
    <property type="component" value="Unassembled WGS sequence"/>
</dbReference>
<sequence>MAAVTYGPQVIACHAKCGYLAVPLVFGDFPAVVGSPYFLGVVPAVQATPKAASKATAVRGTKPRPSQGRVFSVNTISCVAISRKQGQRQGRRGSKPRTVVSNSGKTVLVGDIRVRLDGGEPILPRDRSVPTVATSNQFAPLQGMRQEDRDSPKGARQGQASSSAPQLPRKMRQMWVTKQEARRIKQARADQLAESPKEATVLGQEKDQETEPPRPRGHKRRGIYRKPNFVHLIFIYLNDAQPLLFLFLSVFPFPFAVRPLPDLVCAKQGREEEAARQGWCGGKAAKEAAVSSSSGSGLEQGWSQQRRAAAAAAQQAAGEGPAATAGASPSPLFSPPLLPPAAGKPGRRRRLGKEQGVPAVVTPSRGDAGSNKGGQRRLPLVVGDG</sequence>
<feature type="compositionally biased region" description="Low complexity" evidence="1">
    <location>
        <begin position="291"/>
        <end position="331"/>
    </location>
</feature>
<accession>A0A843VPT5</accession>
<gene>
    <name evidence="3" type="ORF">Taro_026837</name>
</gene>
<protein>
    <submittedName>
        <fullName evidence="3">Uncharacterized protein</fullName>
    </submittedName>
</protein>
<feature type="compositionally biased region" description="Basic residues" evidence="1">
    <location>
        <begin position="85"/>
        <end position="95"/>
    </location>
</feature>
<keyword evidence="2" id="KW-0812">Transmembrane</keyword>
<keyword evidence="4" id="KW-1185">Reference proteome</keyword>
<feature type="compositionally biased region" description="Basic and acidic residues" evidence="1">
    <location>
        <begin position="119"/>
        <end position="128"/>
    </location>
</feature>
<proteinExistence type="predicted"/>
<feature type="region of interest" description="Disordered" evidence="1">
    <location>
        <begin position="82"/>
        <end position="102"/>
    </location>
</feature>
<dbReference type="AlphaFoldDB" id="A0A843VPT5"/>